<evidence type="ECO:0000313" key="1">
    <source>
        <dbReference type="EMBL" id="XKM40714.1"/>
    </source>
</evidence>
<dbReference type="EMBL" id="CP171853">
    <property type="protein sequence ID" value="XKM40714.1"/>
    <property type="molecule type" value="Genomic_DNA"/>
</dbReference>
<reference evidence="1" key="1">
    <citation type="submission" date="2024-10" db="EMBL/GenBank/DDBJ databases">
        <title>Strain of Rhizobium-related bacteria isolated fromm roots of Vavilovia formosa.</title>
        <authorList>
            <person name="Kimeklis A."/>
            <person name="Afonin A."/>
        </authorList>
    </citation>
    <scope>NUCLEOTIDE SEQUENCE</scope>
    <source>
        <strain evidence="1">Vaf-46</strain>
    </source>
</reference>
<proteinExistence type="predicted"/>
<protein>
    <submittedName>
        <fullName evidence="1">Uncharacterized protein</fullName>
    </submittedName>
</protein>
<accession>A0ACD5ENH9</accession>
<evidence type="ECO:0000313" key="2">
    <source>
        <dbReference type="Proteomes" id="UP000078465"/>
    </source>
</evidence>
<organism evidence="1 2">
    <name type="scientific">Rhizobium ruizarguesonis</name>
    <dbReference type="NCBI Taxonomy" id="2081791"/>
    <lineage>
        <taxon>Bacteria</taxon>
        <taxon>Pseudomonadati</taxon>
        <taxon>Pseudomonadota</taxon>
        <taxon>Alphaproteobacteria</taxon>
        <taxon>Hyphomicrobiales</taxon>
        <taxon>Rhizobiaceae</taxon>
        <taxon>Rhizobium/Agrobacterium group</taxon>
        <taxon>Rhizobium</taxon>
    </lineage>
</organism>
<gene>
    <name evidence="1" type="ORF">A4U53_033295</name>
</gene>
<name>A0ACD5ENH9_9HYPH</name>
<sequence length="72" mass="7453">MHAAGARLLLHAQGEGTARADMSGDDLFALITALGWAVDQPSFAPRADHLVHLITSAILTSPSSNDAKKAAC</sequence>
<dbReference type="Proteomes" id="UP000078465">
    <property type="component" value="Chromosome"/>
</dbReference>